<dbReference type="SUPFAM" id="SSF55718">
    <property type="entry name" value="SCP-like"/>
    <property type="match status" value="1"/>
</dbReference>
<dbReference type="HAMAP" id="MF_01812">
    <property type="entry name" value="Eis"/>
    <property type="match status" value="1"/>
</dbReference>
<dbReference type="InterPro" id="IPR041380">
    <property type="entry name" value="Acetyltransf_17"/>
</dbReference>
<dbReference type="SUPFAM" id="SSF55729">
    <property type="entry name" value="Acyl-CoA N-acyltransferases (Nat)"/>
    <property type="match status" value="1"/>
</dbReference>
<feature type="active site" description="Proton donor" evidence="4">
    <location>
        <position position="140"/>
    </location>
</feature>
<dbReference type="Proteomes" id="UP000319103">
    <property type="component" value="Unassembled WGS sequence"/>
</dbReference>
<dbReference type="EMBL" id="VIGB01000003">
    <property type="protein sequence ID" value="TQF05386.1"/>
    <property type="molecule type" value="Genomic_DNA"/>
</dbReference>
<protein>
    <submittedName>
        <fullName evidence="6">GNAT family N-acetyltransferase</fullName>
    </submittedName>
</protein>
<gene>
    <name evidence="6" type="ORF">E6W39_28075</name>
</gene>
<keyword evidence="2 4" id="KW-0808">Transferase</keyword>
<name>A0A540W8P5_9ACTN</name>
<dbReference type="Gene3D" id="3.40.630.30">
    <property type="match status" value="2"/>
</dbReference>
<dbReference type="InterPro" id="IPR000182">
    <property type="entry name" value="GNAT_dom"/>
</dbReference>
<evidence type="ECO:0000256" key="3">
    <source>
        <dbReference type="ARBA" id="ARBA00023315"/>
    </source>
</evidence>
<dbReference type="Pfam" id="PF17668">
    <property type="entry name" value="Acetyltransf_17"/>
    <property type="match status" value="1"/>
</dbReference>
<dbReference type="InterPro" id="IPR025559">
    <property type="entry name" value="Eis_dom"/>
</dbReference>
<dbReference type="GO" id="GO:0034069">
    <property type="term" value="F:aminoglycoside N-acetyltransferase activity"/>
    <property type="evidence" value="ECO:0007669"/>
    <property type="project" value="TreeGrafter"/>
</dbReference>
<evidence type="ECO:0000313" key="6">
    <source>
        <dbReference type="EMBL" id="TQF05386.1"/>
    </source>
</evidence>
<dbReference type="GO" id="GO:0030649">
    <property type="term" value="P:aminoglycoside antibiotic catabolic process"/>
    <property type="evidence" value="ECO:0007669"/>
    <property type="project" value="TreeGrafter"/>
</dbReference>
<keyword evidence="7" id="KW-1185">Reference proteome</keyword>
<dbReference type="PROSITE" id="PS51186">
    <property type="entry name" value="GNAT"/>
    <property type="match status" value="1"/>
</dbReference>
<evidence type="ECO:0000259" key="5">
    <source>
        <dbReference type="PROSITE" id="PS51186"/>
    </source>
</evidence>
<dbReference type="InterPro" id="IPR016181">
    <property type="entry name" value="Acyl_CoA_acyltransferase"/>
</dbReference>
<dbReference type="OrthoDB" id="8399956at2"/>
<dbReference type="NCBIfam" id="NF002367">
    <property type="entry name" value="PRK01346.1-4"/>
    <property type="match status" value="1"/>
</dbReference>
<sequence length="429" mass="46259">MTQSSEARSSAASSLAGHDALSLRTLKAAEWDAWYDALEVAFGEDESPERRALWQALTEVDRSLGVWDGDMPVGGAGAYSFRMAVPGGALLPAAGVTMVGVLPTHRRRGVLTALMRHQLDEVHERGESLAVLTASEPAIYGRYGYGLATWKLGVTVERSRVRVERPEDGRIRLRLADPAAASPACERLYGELVPRRPGMLARLPGWERLPLLDPPSEREGHTPLQCVLAEDGADGTLLGFARYSTRMSWGHAGPSGDVRVREVLASAPEARSALWAYLLDLDLTDTVVAANLPVDDPLLHLVSDPRRLRSQLSDALFVRLVEVGDALRSRHYAAPVDLVLEVADEFCPWNTGRWHLHAAGPEKPAACEPTEAPADLALPVRELGSAYLGGVSLAALAAAGLVRELRPGALAEASAAFGWPVAPWLPHNF</sequence>
<comment type="caution">
    <text evidence="6">The sequence shown here is derived from an EMBL/GenBank/DDBJ whole genome shotgun (WGS) entry which is preliminary data.</text>
</comment>
<evidence type="ECO:0000313" key="7">
    <source>
        <dbReference type="Proteomes" id="UP000319103"/>
    </source>
</evidence>
<dbReference type="Pfam" id="PF13530">
    <property type="entry name" value="SCP2_2"/>
    <property type="match status" value="1"/>
</dbReference>
<evidence type="ECO:0000256" key="2">
    <source>
        <dbReference type="ARBA" id="ARBA00022679"/>
    </source>
</evidence>
<feature type="binding site" evidence="4">
    <location>
        <begin position="107"/>
        <end position="112"/>
    </location>
    <ligand>
        <name>acetyl-CoA</name>
        <dbReference type="ChEBI" id="CHEBI:57288"/>
    </ligand>
</feature>
<feature type="active site" description="Proton acceptor; via carboxylate" evidence="4">
    <location>
        <position position="429"/>
    </location>
</feature>
<keyword evidence="3 4" id="KW-0012">Acyltransferase</keyword>
<dbReference type="CDD" id="cd04301">
    <property type="entry name" value="NAT_SF"/>
    <property type="match status" value="1"/>
</dbReference>
<evidence type="ECO:0000256" key="1">
    <source>
        <dbReference type="ARBA" id="ARBA00009213"/>
    </source>
</evidence>
<dbReference type="InterPro" id="IPR036527">
    <property type="entry name" value="SCP2_sterol-bd_dom_sf"/>
</dbReference>
<comment type="similarity">
    <text evidence="1 4">Belongs to the acetyltransferase Eis family.</text>
</comment>
<dbReference type="Pfam" id="PF13527">
    <property type="entry name" value="Acetyltransf_9"/>
    <property type="match status" value="1"/>
</dbReference>
<organism evidence="6 7">
    <name type="scientific">Kitasatospora acidiphila</name>
    <dbReference type="NCBI Taxonomy" id="2567942"/>
    <lineage>
        <taxon>Bacteria</taxon>
        <taxon>Bacillati</taxon>
        <taxon>Actinomycetota</taxon>
        <taxon>Actinomycetes</taxon>
        <taxon>Kitasatosporales</taxon>
        <taxon>Streptomycetaceae</taxon>
        <taxon>Kitasatospora</taxon>
    </lineage>
</organism>
<proteinExistence type="inferred from homology"/>
<feature type="domain" description="N-acetyltransferase" evidence="5">
    <location>
        <begin position="21"/>
        <end position="178"/>
    </location>
</feature>
<dbReference type="RefSeq" id="WP_141635867.1">
    <property type="nucleotide sequence ID" value="NZ_VIGB01000003.1"/>
</dbReference>
<dbReference type="PANTHER" id="PTHR37817:SF1">
    <property type="entry name" value="N-ACETYLTRANSFERASE EIS"/>
    <property type="match status" value="1"/>
</dbReference>
<dbReference type="Gene3D" id="3.30.1050.10">
    <property type="entry name" value="SCP2 sterol-binding domain"/>
    <property type="match status" value="1"/>
</dbReference>
<comment type="subunit">
    <text evidence="4">Homohexamer; trimer of dimers.</text>
</comment>
<dbReference type="InterPro" id="IPR051554">
    <property type="entry name" value="Acetyltransferase_Eis"/>
</dbReference>
<accession>A0A540W8P5</accession>
<dbReference type="PANTHER" id="PTHR37817">
    <property type="entry name" value="N-ACETYLTRANSFERASE EIS"/>
    <property type="match status" value="1"/>
</dbReference>
<evidence type="ECO:0000256" key="4">
    <source>
        <dbReference type="HAMAP-Rule" id="MF_01812"/>
    </source>
</evidence>
<dbReference type="InterPro" id="IPR022902">
    <property type="entry name" value="NAcTrfase_Eis"/>
</dbReference>
<feature type="binding site" evidence="4">
    <location>
        <begin position="99"/>
        <end position="101"/>
    </location>
    <ligand>
        <name>acetyl-CoA</name>
        <dbReference type="ChEBI" id="CHEBI:57288"/>
    </ligand>
</feature>
<feature type="binding site" evidence="4">
    <location>
        <begin position="135"/>
        <end position="136"/>
    </location>
    <ligand>
        <name>acetyl-CoA</name>
        <dbReference type="ChEBI" id="CHEBI:57288"/>
    </ligand>
</feature>
<dbReference type="AlphaFoldDB" id="A0A540W8P5"/>
<reference evidence="6 7" key="1">
    <citation type="submission" date="2019-06" db="EMBL/GenBank/DDBJ databases">
        <title>Description of Kitasatospora acidophila sp. nov. isolated from pine grove soil, and reclassification of Streptomyces novaecaesareae to Kitasatospora novaeceasareae comb. nov.</title>
        <authorList>
            <person name="Kim M.J."/>
        </authorList>
    </citation>
    <scope>NUCLEOTIDE SEQUENCE [LARGE SCALE GENOMIC DNA]</scope>
    <source>
        <strain evidence="6 7">MMS16-CNU292</strain>
    </source>
</reference>